<comment type="caution">
    <text evidence="2">The sequence shown here is derived from an EMBL/GenBank/DDBJ whole genome shotgun (WGS) entry which is preliminary data.</text>
</comment>
<protein>
    <submittedName>
        <fullName evidence="2">Uncharacterized protein</fullName>
    </submittedName>
</protein>
<feature type="transmembrane region" description="Helical" evidence="1">
    <location>
        <begin position="20"/>
        <end position="43"/>
    </location>
</feature>
<dbReference type="EMBL" id="LZFP01000008">
    <property type="protein sequence ID" value="OBR40416.1"/>
    <property type="molecule type" value="Genomic_DNA"/>
</dbReference>
<dbReference type="AlphaFoldDB" id="A0A1B7ZBY3"/>
<organism evidence="2 3">
    <name type="scientific">Maribacter hydrothermalis</name>
    <dbReference type="NCBI Taxonomy" id="1836467"/>
    <lineage>
        <taxon>Bacteria</taxon>
        <taxon>Pseudomonadati</taxon>
        <taxon>Bacteroidota</taxon>
        <taxon>Flavobacteriia</taxon>
        <taxon>Flavobacteriales</taxon>
        <taxon>Flavobacteriaceae</taxon>
        <taxon>Maribacter</taxon>
    </lineage>
</organism>
<sequence length="118" mass="13909">MHKLFLFIKSLLIPFKVDAILPNILIFIPRVFAGYLLSFVYAINKFGTPWTPKALGLQLFEVSEWFIEIVKQFGLPFSLMPQVFGVYRSYRGNSINLRFKYKNNLFLYTSNNVYYNSF</sequence>
<evidence type="ECO:0000313" key="2">
    <source>
        <dbReference type="EMBL" id="OBR40416.1"/>
    </source>
</evidence>
<keyword evidence="1" id="KW-0812">Transmembrane</keyword>
<keyword evidence="3" id="KW-1185">Reference proteome</keyword>
<proteinExistence type="predicted"/>
<accession>A0A1B7ZBY3</accession>
<reference evidence="3" key="1">
    <citation type="submission" date="2016-06" db="EMBL/GenBank/DDBJ databases">
        <authorList>
            <person name="Zhan P."/>
        </authorList>
    </citation>
    <scope>NUCLEOTIDE SEQUENCE [LARGE SCALE GENOMIC DNA]</scope>
    <source>
        <strain evidence="3">T28</strain>
    </source>
</reference>
<keyword evidence="1" id="KW-1133">Transmembrane helix</keyword>
<keyword evidence="1" id="KW-0472">Membrane</keyword>
<name>A0A1B7ZBY3_9FLAO</name>
<dbReference type="Proteomes" id="UP000092164">
    <property type="component" value="Unassembled WGS sequence"/>
</dbReference>
<gene>
    <name evidence="2" type="ORF">A9200_16190</name>
</gene>
<dbReference type="RefSeq" id="WP_068483983.1">
    <property type="nucleotide sequence ID" value="NZ_CP018760.1"/>
</dbReference>
<evidence type="ECO:0000256" key="1">
    <source>
        <dbReference type="SAM" id="Phobius"/>
    </source>
</evidence>
<evidence type="ECO:0000313" key="3">
    <source>
        <dbReference type="Proteomes" id="UP000092164"/>
    </source>
</evidence>